<feature type="domain" description="Ribosomal RNA adenine methylase transferase N-terminal" evidence="7">
    <location>
        <begin position="33"/>
        <end position="204"/>
    </location>
</feature>
<reference evidence="8" key="1">
    <citation type="submission" date="2020-05" db="EMBL/GenBank/DDBJ databases">
        <authorList>
            <person name="Chiriac C."/>
            <person name="Salcher M."/>
            <person name="Ghai R."/>
            <person name="Kavagutti S V."/>
        </authorList>
    </citation>
    <scope>NUCLEOTIDE SEQUENCE</scope>
</reference>
<evidence type="ECO:0000259" key="7">
    <source>
        <dbReference type="SMART" id="SM00650"/>
    </source>
</evidence>
<dbReference type="SMART" id="SM00650">
    <property type="entry name" value="rADc"/>
    <property type="match status" value="1"/>
</dbReference>
<keyword evidence="1" id="KW-0963">Cytoplasm</keyword>
<dbReference type="InterPro" id="IPR023165">
    <property type="entry name" value="rRNA_Ade_diMease-like_C"/>
</dbReference>
<dbReference type="AlphaFoldDB" id="A0A6J5YG05"/>
<dbReference type="Gene3D" id="3.40.50.150">
    <property type="entry name" value="Vaccinia Virus protein VP39"/>
    <property type="match status" value="1"/>
</dbReference>
<evidence type="ECO:0000313" key="8">
    <source>
        <dbReference type="EMBL" id="CAB4323361.1"/>
    </source>
</evidence>
<dbReference type="GO" id="GO:0000179">
    <property type="term" value="F:rRNA (adenine-N6,N6-)-dimethyltransferase activity"/>
    <property type="evidence" value="ECO:0007669"/>
    <property type="project" value="InterPro"/>
</dbReference>
<gene>
    <name evidence="8" type="ORF">UFOPK1392_01115</name>
</gene>
<keyword evidence="4" id="KW-0808">Transferase</keyword>
<keyword evidence="3" id="KW-0489">Methyltransferase</keyword>
<dbReference type="InterPro" id="IPR020598">
    <property type="entry name" value="rRNA_Ade_methylase_Trfase_N"/>
</dbReference>
<dbReference type="GO" id="GO:0003723">
    <property type="term" value="F:RNA binding"/>
    <property type="evidence" value="ECO:0007669"/>
    <property type="project" value="UniProtKB-KW"/>
</dbReference>
<dbReference type="PANTHER" id="PTHR11727:SF7">
    <property type="entry name" value="DIMETHYLADENOSINE TRANSFERASE-RELATED"/>
    <property type="match status" value="1"/>
</dbReference>
<organism evidence="8">
    <name type="scientific">freshwater metagenome</name>
    <dbReference type="NCBI Taxonomy" id="449393"/>
    <lineage>
        <taxon>unclassified sequences</taxon>
        <taxon>metagenomes</taxon>
        <taxon>ecological metagenomes</taxon>
    </lineage>
</organism>
<dbReference type="HAMAP" id="MF_00607">
    <property type="entry name" value="16SrRNA_methyltr_A"/>
    <property type="match status" value="1"/>
</dbReference>
<accession>A0A6J5YG05</accession>
<dbReference type="FunFam" id="3.40.50.150:FF:000023">
    <property type="entry name" value="Ribosomal RNA small subunit methyltransferase A"/>
    <property type="match status" value="1"/>
</dbReference>
<dbReference type="InterPro" id="IPR020596">
    <property type="entry name" value="rRNA_Ade_Mease_Trfase_CS"/>
</dbReference>
<dbReference type="InterPro" id="IPR001737">
    <property type="entry name" value="KsgA/Erm"/>
</dbReference>
<protein>
    <submittedName>
        <fullName evidence="8">Unannotated protein</fullName>
    </submittedName>
</protein>
<dbReference type="NCBIfam" id="TIGR00755">
    <property type="entry name" value="ksgA"/>
    <property type="match status" value="1"/>
</dbReference>
<evidence type="ECO:0000256" key="6">
    <source>
        <dbReference type="ARBA" id="ARBA00022884"/>
    </source>
</evidence>
<dbReference type="EMBL" id="CAEMXZ010000040">
    <property type="protein sequence ID" value="CAB4323361.1"/>
    <property type="molecule type" value="Genomic_DNA"/>
</dbReference>
<evidence type="ECO:0000256" key="5">
    <source>
        <dbReference type="ARBA" id="ARBA00022691"/>
    </source>
</evidence>
<keyword evidence="6" id="KW-0694">RNA-binding</keyword>
<dbReference type="Pfam" id="PF00398">
    <property type="entry name" value="RrnaAD"/>
    <property type="match status" value="1"/>
</dbReference>
<dbReference type="SUPFAM" id="SSF53335">
    <property type="entry name" value="S-adenosyl-L-methionine-dependent methyltransferases"/>
    <property type="match status" value="1"/>
</dbReference>
<dbReference type="PANTHER" id="PTHR11727">
    <property type="entry name" value="DIMETHYLADENOSINE TRANSFERASE"/>
    <property type="match status" value="1"/>
</dbReference>
<evidence type="ECO:0000256" key="2">
    <source>
        <dbReference type="ARBA" id="ARBA00022552"/>
    </source>
</evidence>
<dbReference type="PROSITE" id="PS51689">
    <property type="entry name" value="SAM_RNA_A_N6_MT"/>
    <property type="match status" value="1"/>
</dbReference>
<dbReference type="Gene3D" id="1.10.8.100">
    <property type="entry name" value="Ribosomal RNA adenine dimethylase-like, domain 2"/>
    <property type="match status" value="1"/>
</dbReference>
<sequence>MTLTHREITELLERHGLSPSRALGQNFVADPNTVRRIVRLAGVGAGDPVVEIGPGVGSLTTALCEVGAEVLAVELDRHLLPVLAEVVEPLGVKVVHGDALEVDWTTLLAAHERWTMVANLPYNVATTIVLQLLDDAPAITTMLVMVQREVGERLAAPPGSGTYGIPSVKLALSATAEVVARVPPTVFIPQPRVESALVRITRRPEAVVTCDHGEIMVLVRTAFGQRRKMLRRSLNGLVSAEQFARAGVAPEDRPEQLGVTQWDALTAAVLADRDTPPPPAPQWTDDH</sequence>
<name>A0A6J5YG05_9ZZZZ</name>
<dbReference type="PROSITE" id="PS01131">
    <property type="entry name" value="RRNA_A_DIMETH"/>
    <property type="match status" value="1"/>
</dbReference>
<evidence type="ECO:0000256" key="1">
    <source>
        <dbReference type="ARBA" id="ARBA00022490"/>
    </source>
</evidence>
<keyword evidence="2" id="KW-0698">rRNA processing</keyword>
<evidence type="ECO:0000256" key="3">
    <source>
        <dbReference type="ARBA" id="ARBA00022603"/>
    </source>
</evidence>
<keyword evidence="5" id="KW-0949">S-adenosyl-L-methionine</keyword>
<evidence type="ECO:0000256" key="4">
    <source>
        <dbReference type="ARBA" id="ARBA00022679"/>
    </source>
</evidence>
<proteinExistence type="inferred from homology"/>
<dbReference type="InterPro" id="IPR029063">
    <property type="entry name" value="SAM-dependent_MTases_sf"/>
</dbReference>
<dbReference type="InterPro" id="IPR011530">
    <property type="entry name" value="rRNA_adenine_dimethylase"/>
</dbReference>
<dbReference type="GO" id="GO:0005829">
    <property type="term" value="C:cytosol"/>
    <property type="evidence" value="ECO:0007669"/>
    <property type="project" value="TreeGrafter"/>
</dbReference>